<comment type="caution">
    <text evidence="6">The sequence shown here is derived from an EMBL/GenBank/DDBJ whole genome shotgun (WGS) entry which is preliminary data.</text>
</comment>
<dbReference type="RefSeq" id="WP_348710379.1">
    <property type="nucleotide sequence ID" value="NZ_CAXIXW010000011.1"/>
</dbReference>
<feature type="signal peptide" evidence="4">
    <location>
        <begin position="1"/>
        <end position="20"/>
    </location>
</feature>
<evidence type="ECO:0000259" key="5">
    <source>
        <dbReference type="Pfam" id="PF07715"/>
    </source>
</evidence>
<evidence type="ECO:0000313" key="6">
    <source>
        <dbReference type="EMBL" id="CAL2078541.1"/>
    </source>
</evidence>
<dbReference type="EMBL" id="CAXIXY010000003">
    <property type="protein sequence ID" value="CAL2078541.1"/>
    <property type="molecule type" value="Genomic_DNA"/>
</dbReference>
<organism evidence="6 7">
    <name type="scientific">Tenacibaculum platacis</name>
    <dbReference type="NCBI Taxonomy" id="3137852"/>
    <lineage>
        <taxon>Bacteria</taxon>
        <taxon>Pseudomonadati</taxon>
        <taxon>Bacteroidota</taxon>
        <taxon>Flavobacteriia</taxon>
        <taxon>Flavobacteriales</taxon>
        <taxon>Flavobacteriaceae</taxon>
        <taxon>Tenacibaculum</taxon>
    </lineage>
</organism>
<accession>A0ABM9NTL8</accession>
<dbReference type="Gene3D" id="2.170.130.10">
    <property type="entry name" value="TonB-dependent receptor, plug domain"/>
    <property type="match status" value="1"/>
</dbReference>
<sequence>MKQFTLSVLFSLMISFGLSAQNIVKGVVKDSSSEGLLQGVSISVEGKNISTTTDVIGAFTLENLPDGRHIIVIKKDGYETQNYPVSLSGSMVDLGIIYMYEDEFAEDQDLSTIVITDDELNDDTTAADNISGLLQASRDVYLRTAAFEFSSSFFRIRGLDSDNAKLLINGIEMNKLSTGRPEWANWGGLNDVLRNQEFTNGLAPSNFTFGGVLGSNNISTRASEYRKGGRVSYASSNRSYVHRVMGTYATGLMDDGWAFAFSGSRRIADEGFADGSSYNAYSTFASIEKVFSDKHSLNFTSVFASNRRGKAAPNTQEVIDIKGIQYNPYWGYQNGKIRNSRIKDVEEPFIMLNHYWNINEKTTLNTNVSYQFGGIGNSRIDFNGARVENGVLDGDGNPFITNLATANPDPTYYQKLPSYGVREGLPDVFGMYQDFARNGQLDWNQLYAANAASVTGGNSAYVLYEDRNEDDRFTINTIFNTELTDNISLNASVNYTSQKSENFAEIIDLLGGSGYLDVDTFAQADQDDINNGITSFDLKQNNLLNPLFLAQEGDRFKYDFDLLSQVINGFVQTQFKFNKVDFFLAGSLSRTSHQRDGNFQNGGFIDTSFGKSEKQEFTNWGAKGGLTYKITGRHILDFNAGYLTKAPTLRNTFANSRENNAIVEGITSEKVLSLDASYIVRTPILQARATAYYTGIKDATETSFFFADGIGGDNTAFVQETLQGIEKKHIGAEFGIDLKLTQTLKLKGAANIGQYTYNNNPNLFIASEDFVGDSDADEFGVKDFGQSNLKNYRLASGPQKAYSFGFEYRDPDYWWFGATANVFNDTYIDIAPLTRSSNFADDGGVPFTDYDESIARELLRQERFNDYMVVNAVGGKSWKVGNRQYIGLFASIGNIFNREYRTGGFEQGRNANYRQLRDDKALDTPVFGNKYWYGRGTTYFVNLNYRF</sequence>
<evidence type="ECO:0000256" key="4">
    <source>
        <dbReference type="SAM" id="SignalP"/>
    </source>
</evidence>
<dbReference type="Gene3D" id="2.60.40.1120">
    <property type="entry name" value="Carboxypeptidase-like, regulatory domain"/>
    <property type="match status" value="1"/>
</dbReference>
<keyword evidence="6" id="KW-0675">Receptor</keyword>
<keyword evidence="4" id="KW-0732">Signal</keyword>
<dbReference type="InterPro" id="IPR036942">
    <property type="entry name" value="Beta-barrel_TonB_sf"/>
</dbReference>
<comment type="subcellular location">
    <subcellularLocation>
        <location evidence="1">Cell outer membrane</location>
    </subcellularLocation>
</comment>
<keyword evidence="3" id="KW-0998">Cell outer membrane</keyword>
<evidence type="ECO:0000256" key="2">
    <source>
        <dbReference type="ARBA" id="ARBA00023136"/>
    </source>
</evidence>
<proteinExistence type="predicted"/>
<evidence type="ECO:0000313" key="7">
    <source>
        <dbReference type="Proteomes" id="UP001497416"/>
    </source>
</evidence>
<dbReference type="Gene3D" id="2.40.170.20">
    <property type="entry name" value="TonB-dependent receptor, beta-barrel domain"/>
    <property type="match status" value="2"/>
</dbReference>
<evidence type="ECO:0000256" key="3">
    <source>
        <dbReference type="ARBA" id="ARBA00023237"/>
    </source>
</evidence>
<dbReference type="SUPFAM" id="SSF56935">
    <property type="entry name" value="Porins"/>
    <property type="match status" value="1"/>
</dbReference>
<dbReference type="InterPro" id="IPR008969">
    <property type="entry name" value="CarboxyPept-like_regulatory"/>
</dbReference>
<reference evidence="6 7" key="1">
    <citation type="submission" date="2024-05" db="EMBL/GenBank/DDBJ databases">
        <authorList>
            <person name="Duchaud E."/>
        </authorList>
    </citation>
    <scope>NUCLEOTIDE SEQUENCE [LARGE SCALE GENOMIC DNA]</scope>
    <source>
        <strain evidence="6">Ena-SAMPLE-TAB-13-05-2024-13:56:06:370-140302</strain>
    </source>
</reference>
<dbReference type="Pfam" id="PF07715">
    <property type="entry name" value="Plug"/>
    <property type="match status" value="1"/>
</dbReference>
<dbReference type="SUPFAM" id="SSF49464">
    <property type="entry name" value="Carboxypeptidase regulatory domain-like"/>
    <property type="match status" value="1"/>
</dbReference>
<feature type="chain" id="PRO_5045319092" evidence="4">
    <location>
        <begin position="21"/>
        <end position="947"/>
    </location>
</feature>
<name>A0ABM9NTL8_9FLAO</name>
<dbReference type="InterPro" id="IPR012910">
    <property type="entry name" value="Plug_dom"/>
</dbReference>
<dbReference type="Proteomes" id="UP001497416">
    <property type="component" value="Unassembled WGS sequence"/>
</dbReference>
<dbReference type="Pfam" id="PF13715">
    <property type="entry name" value="CarbopepD_reg_2"/>
    <property type="match status" value="1"/>
</dbReference>
<dbReference type="InterPro" id="IPR037066">
    <property type="entry name" value="Plug_dom_sf"/>
</dbReference>
<feature type="domain" description="TonB-dependent receptor plug" evidence="5">
    <location>
        <begin position="107"/>
        <end position="179"/>
    </location>
</feature>
<protein>
    <submittedName>
        <fullName evidence="6">TonB-dependent receptor</fullName>
    </submittedName>
</protein>
<gene>
    <name evidence="6" type="ORF">T190607A01A_10713</name>
</gene>
<evidence type="ECO:0000256" key="1">
    <source>
        <dbReference type="ARBA" id="ARBA00004442"/>
    </source>
</evidence>
<keyword evidence="2" id="KW-0472">Membrane</keyword>
<keyword evidence="7" id="KW-1185">Reference proteome</keyword>